<reference evidence="6 7" key="1">
    <citation type="submission" date="2023-03" db="EMBL/GenBank/DDBJ databases">
        <title>Altererythrobacter sp. CAU 1644 isolated from sand.</title>
        <authorList>
            <person name="Kim W."/>
        </authorList>
    </citation>
    <scope>NUCLEOTIDE SEQUENCE [LARGE SCALE GENOMIC DNA]</scope>
    <source>
        <strain evidence="6 7">CAU 1644</strain>
    </source>
</reference>
<gene>
    <name evidence="6" type="ORF">P7228_07855</name>
</gene>
<dbReference type="InterPro" id="IPR029752">
    <property type="entry name" value="D-isomer_DH_CS1"/>
</dbReference>
<dbReference type="PANTHER" id="PTHR10996">
    <property type="entry name" value="2-HYDROXYACID DEHYDROGENASE-RELATED"/>
    <property type="match status" value="1"/>
</dbReference>
<dbReference type="InterPro" id="IPR050223">
    <property type="entry name" value="D-isomer_2-hydroxyacid_DH"/>
</dbReference>
<dbReference type="Gene3D" id="3.40.50.720">
    <property type="entry name" value="NAD(P)-binding Rossmann-like Domain"/>
    <property type="match status" value="2"/>
</dbReference>
<dbReference type="EMBL" id="CP121106">
    <property type="protein sequence ID" value="WFL78966.1"/>
    <property type="molecule type" value="Genomic_DNA"/>
</dbReference>
<keyword evidence="7" id="KW-1185">Reference proteome</keyword>
<evidence type="ECO:0000259" key="5">
    <source>
        <dbReference type="Pfam" id="PF02826"/>
    </source>
</evidence>
<evidence type="ECO:0000313" key="6">
    <source>
        <dbReference type="EMBL" id="WFL78966.1"/>
    </source>
</evidence>
<evidence type="ECO:0000256" key="1">
    <source>
        <dbReference type="ARBA" id="ARBA00005854"/>
    </source>
</evidence>
<dbReference type="InterPro" id="IPR029753">
    <property type="entry name" value="D-isomer_DH_CS"/>
</dbReference>
<dbReference type="Proteomes" id="UP001215827">
    <property type="component" value="Chromosome"/>
</dbReference>
<dbReference type="PROSITE" id="PS00671">
    <property type="entry name" value="D_2_HYDROXYACID_DH_3"/>
    <property type="match status" value="1"/>
</dbReference>
<dbReference type="InterPro" id="IPR036291">
    <property type="entry name" value="NAD(P)-bd_dom_sf"/>
</dbReference>
<evidence type="ECO:0000256" key="3">
    <source>
        <dbReference type="RuleBase" id="RU003719"/>
    </source>
</evidence>
<feature type="domain" description="D-isomer specific 2-hydroxyacid dehydrogenase catalytic" evidence="4">
    <location>
        <begin position="31"/>
        <end position="303"/>
    </location>
</feature>
<dbReference type="Pfam" id="PF02826">
    <property type="entry name" value="2-Hacid_dh_C"/>
    <property type="match status" value="1"/>
</dbReference>
<name>A0ABY8G023_9SPHN</name>
<dbReference type="SUPFAM" id="SSF52283">
    <property type="entry name" value="Formate/glycerate dehydrogenase catalytic domain-like"/>
    <property type="match status" value="1"/>
</dbReference>
<keyword evidence="2 3" id="KW-0560">Oxidoreductase</keyword>
<dbReference type="PANTHER" id="PTHR10996:SF283">
    <property type="entry name" value="GLYOXYLATE_HYDROXYPYRUVATE REDUCTASE B"/>
    <property type="match status" value="1"/>
</dbReference>
<sequence length="310" mass="32949">MSQPLPLTEMNLAGQHLRFVHAQNALAIPPDAVVYLATAVDPVDEKVIGAFPETIGLIANLGVGYDNIDLAAAARRDLLVSNTPVVTQDTADLAFALILAAARRVGEGERFLRRGDWGSVPLPPLGTRVHGATLGIVGFGAIGQAIARRATGFGMTILYHSRSEIPEAAKDLGAMYRADLLAMLPECDIVSINAPLTPETRHLIDARALSSCKHGAILVNTARGELVDEEALIAALRSRQIAAAGLDVFDGEPRVQRELLEMEQVVLTPHIGSATAHCRSDIIQRGLGNIASFLAEGTVIDPVLQPRAFS</sequence>
<proteinExistence type="inferred from homology"/>
<dbReference type="Pfam" id="PF00389">
    <property type="entry name" value="2-Hacid_dh"/>
    <property type="match status" value="1"/>
</dbReference>
<comment type="similarity">
    <text evidence="1 3">Belongs to the D-isomer specific 2-hydroxyacid dehydrogenase family.</text>
</comment>
<accession>A0ABY8G023</accession>
<dbReference type="PROSITE" id="PS00065">
    <property type="entry name" value="D_2_HYDROXYACID_DH_1"/>
    <property type="match status" value="1"/>
</dbReference>
<feature type="domain" description="D-isomer specific 2-hydroxyacid dehydrogenase NAD-binding" evidence="5">
    <location>
        <begin position="95"/>
        <end position="272"/>
    </location>
</feature>
<organism evidence="6 7">
    <name type="scientific">Altererythrobacter arenosus</name>
    <dbReference type="NCBI Taxonomy" id="3032592"/>
    <lineage>
        <taxon>Bacteria</taxon>
        <taxon>Pseudomonadati</taxon>
        <taxon>Pseudomonadota</taxon>
        <taxon>Alphaproteobacteria</taxon>
        <taxon>Sphingomonadales</taxon>
        <taxon>Erythrobacteraceae</taxon>
        <taxon>Altererythrobacter</taxon>
    </lineage>
</organism>
<protein>
    <submittedName>
        <fullName evidence="6">NAD(P)-dependent oxidoreductase</fullName>
    </submittedName>
</protein>
<evidence type="ECO:0000259" key="4">
    <source>
        <dbReference type="Pfam" id="PF00389"/>
    </source>
</evidence>
<dbReference type="InterPro" id="IPR006139">
    <property type="entry name" value="D-isomer_2_OHA_DH_cat_dom"/>
</dbReference>
<evidence type="ECO:0000256" key="2">
    <source>
        <dbReference type="ARBA" id="ARBA00023002"/>
    </source>
</evidence>
<dbReference type="InterPro" id="IPR006140">
    <property type="entry name" value="D-isomer_DH_NAD-bd"/>
</dbReference>
<dbReference type="PROSITE" id="PS00670">
    <property type="entry name" value="D_2_HYDROXYACID_DH_2"/>
    <property type="match status" value="1"/>
</dbReference>
<dbReference type="RefSeq" id="WP_278017655.1">
    <property type="nucleotide sequence ID" value="NZ_CP121106.1"/>
</dbReference>
<dbReference type="SUPFAM" id="SSF51735">
    <property type="entry name" value="NAD(P)-binding Rossmann-fold domains"/>
    <property type="match status" value="1"/>
</dbReference>
<evidence type="ECO:0000313" key="7">
    <source>
        <dbReference type="Proteomes" id="UP001215827"/>
    </source>
</evidence>